<dbReference type="PIRSF" id="PIRSF037677">
    <property type="entry name" value="DNA_mis_repair_Msh6"/>
    <property type="match status" value="1"/>
</dbReference>
<evidence type="ECO:0000259" key="8">
    <source>
        <dbReference type="SMART" id="SM00533"/>
    </source>
</evidence>
<dbReference type="GO" id="GO:0032301">
    <property type="term" value="C:MutSalpha complex"/>
    <property type="evidence" value="ECO:0007669"/>
    <property type="project" value="TreeGrafter"/>
</dbReference>
<dbReference type="PANTHER" id="PTHR11361:SF148">
    <property type="entry name" value="DNA MISMATCH REPAIR PROTEIN MSH6"/>
    <property type="match status" value="1"/>
</dbReference>
<protein>
    <recommendedName>
        <fullName evidence="6">DNA mismatch repair protein</fullName>
    </recommendedName>
</protein>
<evidence type="ECO:0000256" key="3">
    <source>
        <dbReference type="ARBA" id="ARBA00022763"/>
    </source>
</evidence>
<dbReference type="FunFam" id="1.10.1420.10:FF:000005">
    <property type="entry name" value="DNA mismatch repair protein"/>
    <property type="match status" value="1"/>
</dbReference>
<dbReference type="Pfam" id="PF05190">
    <property type="entry name" value="MutS_IV"/>
    <property type="match status" value="1"/>
</dbReference>
<sequence>MTTSANNSQQASATKQRSLLSFFKAPAKQELPSNQTIANPLKVDSKEFSTEKLDINANVSIPTTPKKKQKLDNKQPEQLSSPFFNSFSSKTKISSNSETFQLSQNSSFTFAEKDSPSASKSSVLPKKRKESVSSLFEDSEGMDFEVDDSLLEQLGYIENQGKEPAEIAINNPANSKHENEIKQINDDEFTEQETESELRNKKIFDSDDDEIEALAEQESSSNSKGSSSFFLKNSISGYSFSSINSNSSQDTNSSSSKLINRIEKYALSKNTLPGSSFSSDGSSMKLIDKLDKNNKALPAASSSSQNDTSSKNQTSALSDFAFNADRPHQATLLERKPQKQYEFLVDKKHERMLEFRDRNRERYKWLVDIKDENGFSPSNPNYNPRTLYIPKSAWSGFTPFELQYWEIKSKNWDTVVFFKKGKFYELYENDADIGHQFFDLKLTDRVNMRMVGVPELSFEYWASQFVAKGYKVAKVEQMESSLAKTIRERDEKEPFAGNNSSKKIADKLNKVVRRELTCVLTAGTLVDPKMLAGDLATYCLAIVETDNLVGTSTSSNCDSETFFSGSGPCYGIAFCDTATAKFFVTSIQNDDVNRTQLETLLMQINPREVVFVNGGAGSLSFKESNSDSSNVPTKRFGPLMDIGDGMSGLTPASWKILKGTCGISTIWNKLQPVTEFWNFKKSLEEIKSEKYFDLGNCNGNGNGEIKYPKALLDLENIPIGKLVYTALGGLVSYLRSLNMDKDLLPVGNFESYSPLRAKLNLVVDGATLSNLDIFSVGGQNSLGHDTAQEGSIFSLLNHTLTAFGSRLIYQWVCHPLCDANQINSRLDVVEFYRAKRHSELVQKITSTLSGLPDLERILSRIHSGTCRIPEWMKVLSSFYGLSKDFTEMREIIESYTGDMADLVPAKIKSLVFSFPKDQVLSALDEISSNFDHEKADSENNLVPISGKYPRVDELSSQISEIEEWLNDHLSWHRKQYKCKSIVYKSIGKETFQLEIPKSIRVPDNYIRKSATKDLHRYYSPELAKKLAIQAELLELMKAELRDYKLVLYKKFADDYRLWMKVIMLVSELDALMSLARASEMIGVDSTRPEFLVDRNVVKEGGYFEFKGLRHPCLVNMTGSGDFGSTGFVPNDVVLGKKGIMSESHGNKGYKDIYDDASVILLSGPNMGGKSTLIRQVCVAIILAQIGAYIPANSAKLTVFDRIFTRLGARDNLLMGRSTFMVEMAETSSFLKLATKASFVAVDELGRGTATHDGTAIAYSVLHSLSSRMGCLSIFSTHYGLLAHDLCFQDSNSEIDRKEVAFSSIIDKFAGKSGVKSPHIRPMRMACMVNQEAHKVTFLYKLENGIAEQSHGMNVAHMAGVPLSVVERASIVAENQFGLQGQTPLFKGHETESLLDNEQKKNVLPISFLSDFANLIRVSRLKIDSDKLIKDRTNKGNQTMGQRNIESNTMMDDKFTSDGVFSVTAIESNAEYENQSFSCIVDHLKKSILSEN</sequence>
<dbReference type="InterPro" id="IPR017261">
    <property type="entry name" value="DNA_mismatch_repair_MutS/MSH"/>
</dbReference>
<dbReference type="Pfam" id="PF01624">
    <property type="entry name" value="MutS_I"/>
    <property type="match status" value="1"/>
</dbReference>
<feature type="compositionally biased region" description="Basic and acidic residues" evidence="7">
    <location>
        <begin position="196"/>
        <end position="205"/>
    </location>
</feature>
<dbReference type="InterPro" id="IPR007695">
    <property type="entry name" value="DNA_mismatch_repair_MutS-lik_N"/>
</dbReference>
<dbReference type="Proteomes" id="UP000245609">
    <property type="component" value="Unassembled WGS sequence"/>
</dbReference>
<dbReference type="InterPro" id="IPR000432">
    <property type="entry name" value="DNA_mismatch_repair_MutS_C"/>
</dbReference>
<keyword evidence="3 6" id="KW-0227">DNA damage</keyword>
<feature type="region of interest" description="Disordered" evidence="7">
    <location>
        <begin position="162"/>
        <end position="205"/>
    </location>
</feature>
<comment type="caution">
    <text evidence="10">The sequence shown here is derived from an EMBL/GenBank/DDBJ whole genome shotgun (WGS) entry which is preliminary data.</text>
</comment>
<dbReference type="InterPro" id="IPR045076">
    <property type="entry name" value="MutS"/>
</dbReference>
<dbReference type="SUPFAM" id="SSF55271">
    <property type="entry name" value="DNA repair protein MutS, domain I"/>
    <property type="match status" value="1"/>
</dbReference>
<gene>
    <name evidence="10" type="ORF">BB560_000402</name>
</gene>
<dbReference type="Pfam" id="PF05188">
    <property type="entry name" value="MutS_II"/>
    <property type="match status" value="1"/>
</dbReference>
<keyword evidence="2 6" id="KW-0547">Nucleotide-binding</keyword>
<evidence type="ECO:0000259" key="9">
    <source>
        <dbReference type="SMART" id="SM00534"/>
    </source>
</evidence>
<dbReference type="FunFam" id="3.40.1170.10:FF:000002">
    <property type="entry name" value="DNA mismatch repair protein"/>
    <property type="match status" value="1"/>
</dbReference>
<dbReference type="GO" id="GO:0030983">
    <property type="term" value="F:mismatched DNA binding"/>
    <property type="evidence" value="ECO:0007669"/>
    <property type="project" value="UniProtKB-UniRule"/>
</dbReference>
<name>A0A2T9ZKF9_9FUNG</name>
<dbReference type="InterPro" id="IPR016151">
    <property type="entry name" value="DNA_mismatch_repair_MutS_N"/>
</dbReference>
<dbReference type="InterPro" id="IPR027417">
    <property type="entry name" value="P-loop_NTPase"/>
</dbReference>
<evidence type="ECO:0000256" key="6">
    <source>
        <dbReference type="PIRNR" id="PIRNR037677"/>
    </source>
</evidence>
<feature type="compositionally biased region" description="Basic and acidic residues" evidence="7">
    <location>
        <begin position="175"/>
        <end position="185"/>
    </location>
</feature>
<evidence type="ECO:0000313" key="11">
    <source>
        <dbReference type="Proteomes" id="UP000245609"/>
    </source>
</evidence>
<dbReference type="SMART" id="SM00533">
    <property type="entry name" value="MUTSd"/>
    <property type="match status" value="1"/>
</dbReference>
<keyword evidence="4 6" id="KW-0067">ATP-binding</keyword>
<dbReference type="PANTHER" id="PTHR11361">
    <property type="entry name" value="DNA MISMATCH REPAIR PROTEIN MUTS FAMILY MEMBER"/>
    <property type="match status" value="1"/>
</dbReference>
<dbReference type="OrthoDB" id="121051at2759"/>
<feature type="compositionally biased region" description="Acidic residues" evidence="7">
    <location>
        <begin position="186"/>
        <end position="195"/>
    </location>
</feature>
<dbReference type="SUPFAM" id="SSF53150">
    <property type="entry name" value="DNA repair protein MutS, domain II"/>
    <property type="match status" value="1"/>
</dbReference>
<evidence type="ECO:0000256" key="5">
    <source>
        <dbReference type="ARBA" id="ARBA00023125"/>
    </source>
</evidence>
<dbReference type="InterPro" id="IPR007696">
    <property type="entry name" value="DNA_mismatch_repair_MutS_core"/>
</dbReference>
<dbReference type="Gene3D" id="1.10.1420.10">
    <property type="match status" value="2"/>
</dbReference>
<dbReference type="Gene3D" id="3.40.1170.10">
    <property type="entry name" value="DNA repair protein MutS, domain I"/>
    <property type="match status" value="1"/>
</dbReference>
<dbReference type="Gene3D" id="3.30.420.110">
    <property type="entry name" value="MutS, connector domain"/>
    <property type="match status" value="1"/>
</dbReference>
<keyword evidence="11" id="KW-1185">Reference proteome</keyword>
<dbReference type="Gene3D" id="3.40.50.300">
    <property type="entry name" value="P-loop containing nucleotide triphosphate hydrolases"/>
    <property type="match status" value="1"/>
</dbReference>
<dbReference type="SUPFAM" id="SSF48334">
    <property type="entry name" value="DNA repair protein MutS, domain III"/>
    <property type="match status" value="1"/>
</dbReference>
<proteinExistence type="inferred from homology"/>
<dbReference type="InterPro" id="IPR036678">
    <property type="entry name" value="MutS_con_dom_sf"/>
</dbReference>
<dbReference type="SUPFAM" id="SSF52540">
    <property type="entry name" value="P-loop containing nucleoside triphosphate hydrolases"/>
    <property type="match status" value="1"/>
</dbReference>
<dbReference type="STRING" id="133381.A0A2T9ZKF9"/>
<keyword evidence="5 6" id="KW-0238">DNA-binding</keyword>
<comment type="function">
    <text evidence="6">Component of the post-replicative DNA mismatch repair system (MMR).</text>
</comment>
<feature type="domain" description="DNA mismatch repair protein MutS core" evidence="8">
    <location>
        <begin position="787"/>
        <end position="1116"/>
    </location>
</feature>
<feature type="domain" description="DNA mismatch repair proteins mutS family" evidence="9">
    <location>
        <begin position="1156"/>
        <end position="1373"/>
    </location>
</feature>
<feature type="region of interest" description="Disordered" evidence="7">
    <location>
        <begin position="107"/>
        <end position="140"/>
    </location>
</feature>
<evidence type="ECO:0000256" key="4">
    <source>
        <dbReference type="ARBA" id="ARBA00022840"/>
    </source>
</evidence>
<accession>A0A2T9ZKF9</accession>
<dbReference type="Pfam" id="PF05192">
    <property type="entry name" value="MutS_III"/>
    <property type="match status" value="1"/>
</dbReference>
<dbReference type="SMART" id="SM00534">
    <property type="entry name" value="MUTSac"/>
    <property type="match status" value="1"/>
</dbReference>
<dbReference type="GO" id="GO:0006298">
    <property type="term" value="P:mismatch repair"/>
    <property type="evidence" value="ECO:0007669"/>
    <property type="project" value="InterPro"/>
</dbReference>
<feature type="region of interest" description="Disordered" evidence="7">
    <location>
        <begin position="54"/>
        <end position="90"/>
    </location>
</feature>
<reference evidence="10 11" key="1">
    <citation type="journal article" date="2018" name="MBio">
        <title>Comparative Genomics Reveals the Core Gene Toolbox for the Fungus-Insect Symbiosis.</title>
        <authorList>
            <person name="Wang Y."/>
            <person name="Stata M."/>
            <person name="Wang W."/>
            <person name="Stajich J.E."/>
            <person name="White M.M."/>
            <person name="Moncalvo J.M."/>
        </authorList>
    </citation>
    <scope>NUCLEOTIDE SEQUENCE [LARGE SCALE GENOMIC DNA]</scope>
    <source>
        <strain evidence="10 11">SC-DP-2</strain>
    </source>
</reference>
<evidence type="ECO:0000256" key="1">
    <source>
        <dbReference type="ARBA" id="ARBA00006271"/>
    </source>
</evidence>
<dbReference type="InterPro" id="IPR036187">
    <property type="entry name" value="DNA_mismatch_repair_MutS_sf"/>
</dbReference>
<dbReference type="EMBL" id="MBFS01000042">
    <property type="protein sequence ID" value="PVV05079.1"/>
    <property type="molecule type" value="Genomic_DNA"/>
</dbReference>
<evidence type="ECO:0000256" key="2">
    <source>
        <dbReference type="ARBA" id="ARBA00022741"/>
    </source>
</evidence>
<comment type="similarity">
    <text evidence="1 6">Belongs to the DNA mismatch repair MutS family.</text>
</comment>
<evidence type="ECO:0000256" key="7">
    <source>
        <dbReference type="SAM" id="MobiDB-lite"/>
    </source>
</evidence>
<dbReference type="InterPro" id="IPR007861">
    <property type="entry name" value="DNA_mismatch_repair_MutS_clamp"/>
</dbReference>
<organism evidence="10 11">
    <name type="scientific">Smittium megazygosporum</name>
    <dbReference type="NCBI Taxonomy" id="133381"/>
    <lineage>
        <taxon>Eukaryota</taxon>
        <taxon>Fungi</taxon>
        <taxon>Fungi incertae sedis</taxon>
        <taxon>Zoopagomycota</taxon>
        <taxon>Kickxellomycotina</taxon>
        <taxon>Harpellomycetes</taxon>
        <taxon>Harpellales</taxon>
        <taxon>Legeriomycetaceae</taxon>
        <taxon>Smittium</taxon>
    </lineage>
</organism>
<dbReference type="Pfam" id="PF00488">
    <property type="entry name" value="MutS_V"/>
    <property type="match status" value="1"/>
</dbReference>
<dbReference type="GO" id="GO:0140664">
    <property type="term" value="F:ATP-dependent DNA damage sensor activity"/>
    <property type="evidence" value="ECO:0007669"/>
    <property type="project" value="InterPro"/>
</dbReference>
<dbReference type="GO" id="GO:0005524">
    <property type="term" value="F:ATP binding"/>
    <property type="evidence" value="ECO:0007669"/>
    <property type="project" value="UniProtKB-UniRule"/>
</dbReference>
<dbReference type="InterPro" id="IPR007860">
    <property type="entry name" value="DNA_mmatch_repair_MutS_con_dom"/>
</dbReference>
<evidence type="ECO:0000313" key="10">
    <source>
        <dbReference type="EMBL" id="PVV05079.1"/>
    </source>
</evidence>
<keyword evidence="6" id="KW-0234">DNA repair</keyword>